<comment type="caution">
    <text evidence="1">The sequence shown here is derived from an EMBL/GenBank/DDBJ whole genome shotgun (WGS) entry which is preliminary data.</text>
</comment>
<proteinExistence type="predicted"/>
<reference evidence="1 2" key="1">
    <citation type="journal article" date="2021" name="Nat. Plants">
        <title>The Taxus genome provides insights into paclitaxel biosynthesis.</title>
        <authorList>
            <person name="Xiong X."/>
            <person name="Gou J."/>
            <person name="Liao Q."/>
            <person name="Li Y."/>
            <person name="Zhou Q."/>
            <person name="Bi G."/>
            <person name="Li C."/>
            <person name="Du R."/>
            <person name="Wang X."/>
            <person name="Sun T."/>
            <person name="Guo L."/>
            <person name="Liang H."/>
            <person name="Lu P."/>
            <person name="Wu Y."/>
            <person name="Zhang Z."/>
            <person name="Ro D.K."/>
            <person name="Shang Y."/>
            <person name="Huang S."/>
            <person name="Yan J."/>
        </authorList>
    </citation>
    <scope>NUCLEOTIDE SEQUENCE [LARGE SCALE GENOMIC DNA]</scope>
    <source>
        <strain evidence="1">Ta-2019</strain>
    </source>
</reference>
<dbReference type="EMBL" id="JAHRHJ020003813">
    <property type="protein sequence ID" value="KAH9288514.1"/>
    <property type="molecule type" value="Genomic_DNA"/>
</dbReference>
<feature type="non-terminal residue" evidence="1">
    <location>
        <position position="1"/>
    </location>
</feature>
<dbReference type="AlphaFoldDB" id="A0AA38C216"/>
<organism evidence="1 2">
    <name type="scientific">Taxus chinensis</name>
    <name type="common">Chinese yew</name>
    <name type="synonym">Taxus wallichiana var. chinensis</name>
    <dbReference type="NCBI Taxonomy" id="29808"/>
    <lineage>
        <taxon>Eukaryota</taxon>
        <taxon>Viridiplantae</taxon>
        <taxon>Streptophyta</taxon>
        <taxon>Embryophyta</taxon>
        <taxon>Tracheophyta</taxon>
        <taxon>Spermatophyta</taxon>
        <taxon>Pinopsida</taxon>
        <taxon>Pinidae</taxon>
        <taxon>Conifers II</taxon>
        <taxon>Cupressales</taxon>
        <taxon>Taxaceae</taxon>
        <taxon>Taxus</taxon>
    </lineage>
</organism>
<evidence type="ECO:0000313" key="1">
    <source>
        <dbReference type="EMBL" id="KAH9288514.1"/>
    </source>
</evidence>
<sequence>LEKMPAKISILDLLKISNAHKNILYKNLQNSGVSTEVDPTNLQAMIACLDTNNHITFDHTAILHNNPEHNLPLYLEVVVTHHKIKRVLVDGGSGLNICTLKLVKQL</sequence>
<dbReference type="OMA" id="NICTLEM"/>
<dbReference type="Proteomes" id="UP000824469">
    <property type="component" value="Unassembled WGS sequence"/>
</dbReference>
<protein>
    <submittedName>
        <fullName evidence="1">Uncharacterized protein</fullName>
    </submittedName>
</protein>
<gene>
    <name evidence="1" type="ORF">KI387_032631</name>
</gene>
<name>A0AA38C216_TAXCH</name>
<evidence type="ECO:0000313" key="2">
    <source>
        <dbReference type="Proteomes" id="UP000824469"/>
    </source>
</evidence>
<accession>A0AA38C216</accession>
<keyword evidence="2" id="KW-1185">Reference proteome</keyword>
<feature type="non-terminal residue" evidence="1">
    <location>
        <position position="106"/>
    </location>
</feature>